<dbReference type="STRING" id="1286106.MPL1_11583"/>
<gene>
    <name evidence="2" type="ORF">MPL1_11583</name>
</gene>
<evidence type="ECO:0000256" key="1">
    <source>
        <dbReference type="SAM" id="Phobius"/>
    </source>
</evidence>
<sequence>MHMTLPYPARIALLILAAIIGGYVFTSAAMIFFSAILPMSRTGVLVMTALLSFVVYCAAIIWVFAVRDVGRAWLGLLLPSIPMLVIGIWLTETV</sequence>
<evidence type="ECO:0000313" key="2">
    <source>
        <dbReference type="EMBL" id="EMR12197.1"/>
    </source>
</evidence>
<evidence type="ECO:0000313" key="3">
    <source>
        <dbReference type="Proteomes" id="UP000012019"/>
    </source>
</evidence>
<comment type="caution">
    <text evidence="2">The sequence shown here is derived from an EMBL/GenBank/DDBJ whole genome shotgun (WGS) entry which is preliminary data.</text>
</comment>
<proteinExistence type="predicted"/>
<accession>M7NY76</accession>
<dbReference type="InterPro" id="IPR022109">
    <property type="entry name" value="DUF3649"/>
</dbReference>
<dbReference type="PATRIC" id="fig|1286106.3.peg.2317"/>
<organism evidence="2 3">
    <name type="scientific">Methylophaga lonarensis MPL</name>
    <dbReference type="NCBI Taxonomy" id="1286106"/>
    <lineage>
        <taxon>Bacteria</taxon>
        <taxon>Pseudomonadati</taxon>
        <taxon>Pseudomonadota</taxon>
        <taxon>Gammaproteobacteria</taxon>
        <taxon>Thiotrichales</taxon>
        <taxon>Piscirickettsiaceae</taxon>
        <taxon>Methylophaga</taxon>
    </lineage>
</organism>
<keyword evidence="1" id="KW-0472">Membrane</keyword>
<feature type="transmembrane region" description="Helical" evidence="1">
    <location>
        <begin position="12"/>
        <end position="37"/>
    </location>
</feature>
<dbReference type="Pfam" id="PF12365">
    <property type="entry name" value="DUF3649"/>
    <property type="match status" value="1"/>
</dbReference>
<dbReference type="Proteomes" id="UP000012019">
    <property type="component" value="Unassembled WGS sequence"/>
</dbReference>
<dbReference type="EMBL" id="APHR01000067">
    <property type="protein sequence ID" value="EMR12197.1"/>
    <property type="molecule type" value="Genomic_DNA"/>
</dbReference>
<name>M7NY76_9GAMM</name>
<keyword evidence="1" id="KW-0812">Transmembrane</keyword>
<reference evidence="2 3" key="1">
    <citation type="journal article" date="2013" name="Genome Announc.">
        <title>Draft Genome Sequence of Methylophaga lonarensis MPLT, a Haloalkaliphilic (Non-Methane-Utilizing) Methylotroph.</title>
        <authorList>
            <person name="Shetty S.A."/>
            <person name="Marathe N.P."/>
            <person name="Munot H."/>
            <person name="Antony C.P."/>
            <person name="Dhotre D.P."/>
            <person name="Murrell J.C."/>
            <person name="Shouche Y.S."/>
        </authorList>
    </citation>
    <scope>NUCLEOTIDE SEQUENCE [LARGE SCALE GENOMIC DNA]</scope>
    <source>
        <strain evidence="2 3">MPL</strain>
    </source>
</reference>
<feature type="transmembrane region" description="Helical" evidence="1">
    <location>
        <begin position="72"/>
        <end position="91"/>
    </location>
</feature>
<dbReference type="RefSeq" id="WP_009727271.1">
    <property type="nucleotide sequence ID" value="NZ_APHR01000067.1"/>
</dbReference>
<keyword evidence="3" id="KW-1185">Reference proteome</keyword>
<dbReference type="eggNOG" id="ENOG5032ZKY">
    <property type="taxonomic scope" value="Bacteria"/>
</dbReference>
<keyword evidence="1" id="KW-1133">Transmembrane helix</keyword>
<evidence type="ECO:0008006" key="4">
    <source>
        <dbReference type="Google" id="ProtNLM"/>
    </source>
</evidence>
<protein>
    <recommendedName>
        <fullName evidence="4">Iron uptake protein</fullName>
    </recommendedName>
</protein>
<dbReference type="AlphaFoldDB" id="M7NY76"/>
<feature type="transmembrane region" description="Helical" evidence="1">
    <location>
        <begin position="43"/>
        <end position="65"/>
    </location>
</feature>